<dbReference type="InterPro" id="IPR017850">
    <property type="entry name" value="Alkaline_phosphatase_core_sf"/>
</dbReference>
<keyword evidence="2" id="KW-0479">Metal-binding</keyword>
<sequence length="449" mass="49825">MAAAAATALPGGQAFAKPKGPPNFLFIMADDLGWADVGCYGRDDIPTPNIDKLAQQGMRFTDAYANSSVCSPTRLGLITGRYQYRLPLGAEEPLGIHSDKRLPDETSTMPELLAAANYQTSLVGKWHLGTVPGAGPLQHGYQSFWGIRSGGVDYFRHSFIMGEEETPDLWDGETPIEENGYLTELLGQRASEEILRMSANEAPFLLSLHFTAPHWPWETAEDIEAARLARNSLDFEGGSMAIYRGMVESLDLAIGGVLKTLKKAGLDDNTVVVFTSDNGGERFSKTWPFNGMKGELLEGGIRTPLIVRWPGRIKKASVTAQTAMSMDWLPTMLETAGVDYDPSDFDGVSLLPALIGGSVKDRKLFWRYQAHDQKALREGPWKYLSIAGHDYLFNIDDDPMERANKKTIETERFAQMQSEWEAWNETMLPYPEGNPSWSNKFGGFMADRY</sequence>
<evidence type="ECO:0000313" key="7">
    <source>
        <dbReference type="Proteomes" id="UP001596116"/>
    </source>
</evidence>
<keyword evidence="7" id="KW-1185">Reference proteome</keyword>
<gene>
    <name evidence="6" type="ORF">ACFMB1_09455</name>
</gene>
<evidence type="ECO:0000256" key="3">
    <source>
        <dbReference type="ARBA" id="ARBA00022801"/>
    </source>
</evidence>
<reference evidence="6 7" key="1">
    <citation type="submission" date="2024-09" db="EMBL/GenBank/DDBJ databases">
        <authorList>
            <person name="Zhang Z.-H."/>
        </authorList>
    </citation>
    <scope>NUCLEOTIDE SEQUENCE [LARGE SCALE GENOMIC DNA]</scope>
    <source>
        <strain evidence="6 7">HHTR114</strain>
    </source>
</reference>
<keyword evidence="3" id="KW-0378">Hydrolase</keyword>
<evidence type="ECO:0000256" key="2">
    <source>
        <dbReference type="ARBA" id="ARBA00022723"/>
    </source>
</evidence>
<evidence type="ECO:0000313" key="6">
    <source>
        <dbReference type="EMBL" id="MFC6035768.1"/>
    </source>
</evidence>
<dbReference type="Pfam" id="PF00884">
    <property type="entry name" value="Sulfatase"/>
    <property type="match status" value="1"/>
</dbReference>
<dbReference type="EMBL" id="JBHPON010000001">
    <property type="protein sequence ID" value="MFC6035768.1"/>
    <property type="molecule type" value="Genomic_DNA"/>
</dbReference>
<dbReference type="InterPro" id="IPR050738">
    <property type="entry name" value="Sulfatase"/>
</dbReference>
<dbReference type="PROSITE" id="PS00523">
    <property type="entry name" value="SULFATASE_1"/>
    <property type="match status" value="1"/>
</dbReference>
<proteinExistence type="inferred from homology"/>
<feature type="domain" description="Sulfatase N-terminal" evidence="5">
    <location>
        <begin position="22"/>
        <end position="338"/>
    </location>
</feature>
<name>A0ABW1KYJ5_9PROT</name>
<evidence type="ECO:0000259" key="5">
    <source>
        <dbReference type="Pfam" id="PF00884"/>
    </source>
</evidence>
<evidence type="ECO:0000256" key="4">
    <source>
        <dbReference type="ARBA" id="ARBA00022837"/>
    </source>
</evidence>
<organism evidence="6 7">
    <name type="scientific">Hyphococcus aureus</name>
    <dbReference type="NCBI Taxonomy" id="2666033"/>
    <lineage>
        <taxon>Bacteria</taxon>
        <taxon>Pseudomonadati</taxon>
        <taxon>Pseudomonadota</taxon>
        <taxon>Alphaproteobacteria</taxon>
        <taxon>Parvularculales</taxon>
        <taxon>Parvularculaceae</taxon>
        <taxon>Hyphococcus</taxon>
    </lineage>
</organism>
<dbReference type="Proteomes" id="UP001596116">
    <property type="component" value="Unassembled WGS sequence"/>
</dbReference>
<dbReference type="InterPro" id="IPR024607">
    <property type="entry name" value="Sulfatase_CS"/>
</dbReference>
<keyword evidence="4" id="KW-0106">Calcium</keyword>
<dbReference type="PANTHER" id="PTHR42693:SF33">
    <property type="entry name" value="ARYLSULFATASE"/>
    <property type="match status" value="1"/>
</dbReference>
<dbReference type="InterPro" id="IPR000917">
    <property type="entry name" value="Sulfatase_N"/>
</dbReference>
<comment type="caution">
    <text evidence="6">The sequence shown here is derived from an EMBL/GenBank/DDBJ whole genome shotgun (WGS) entry which is preliminary data.</text>
</comment>
<evidence type="ECO:0000256" key="1">
    <source>
        <dbReference type="ARBA" id="ARBA00008779"/>
    </source>
</evidence>
<dbReference type="Gene3D" id="3.30.1120.10">
    <property type="match status" value="1"/>
</dbReference>
<dbReference type="PANTHER" id="PTHR42693">
    <property type="entry name" value="ARYLSULFATASE FAMILY MEMBER"/>
    <property type="match status" value="1"/>
</dbReference>
<comment type="similarity">
    <text evidence="1">Belongs to the sulfatase family.</text>
</comment>
<protein>
    <submittedName>
        <fullName evidence="6">Sulfatase-like hydrolase/transferase</fullName>
    </submittedName>
</protein>
<accession>A0ABW1KYJ5</accession>
<dbReference type="RefSeq" id="WP_379878670.1">
    <property type="nucleotide sequence ID" value="NZ_JBHPON010000001.1"/>
</dbReference>
<dbReference type="SUPFAM" id="SSF53649">
    <property type="entry name" value="Alkaline phosphatase-like"/>
    <property type="match status" value="1"/>
</dbReference>
<dbReference type="Gene3D" id="3.40.720.10">
    <property type="entry name" value="Alkaline Phosphatase, subunit A"/>
    <property type="match status" value="1"/>
</dbReference>